<gene>
    <name evidence="2" type="ORF">CFIMG_007611RA00001</name>
</gene>
<feature type="region of interest" description="Disordered" evidence="1">
    <location>
        <begin position="29"/>
        <end position="67"/>
    </location>
</feature>
<proteinExistence type="predicted"/>
<dbReference type="Proteomes" id="UP000222788">
    <property type="component" value="Unassembled WGS sequence"/>
</dbReference>
<dbReference type="OrthoDB" id="5073671at2759"/>
<evidence type="ECO:0000313" key="2">
    <source>
        <dbReference type="EMBL" id="PHH49844.1"/>
    </source>
</evidence>
<reference evidence="2 3" key="2">
    <citation type="journal article" date="2013" name="IMA Fungus">
        <title>IMA Genome-F 1: Ceratocystis fimbriata: Draft nuclear genome sequence for the plant pathogen, Ceratocystis fimbriata.</title>
        <authorList>
            <person name="Wilken P.M."/>
            <person name="Steenkamp E.T."/>
            <person name="Wingfield M.J."/>
            <person name="de Beer Z.W."/>
            <person name="Wingfield B.D."/>
        </authorList>
    </citation>
    <scope>NUCLEOTIDE SEQUENCE [LARGE SCALE GENOMIC DNA]</scope>
    <source>
        <strain evidence="2 3">CBS 114723</strain>
    </source>
</reference>
<comment type="caution">
    <text evidence="2">The sequence shown here is derived from an EMBL/GenBank/DDBJ whole genome shotgun (WGS) entry which is preliminary data.</text>
</comment>
<accession>A0A2C5WW37</accession>
<sequence length="107" mass="11713">MCVRRFGSGKEKALAIRYGVAGTMPCSALQLTDRPPDGAPPRSWPPAMQDDPGSERDNTSSMLRESQYEDMEVVAQWDTEAIRGTKLTTFQFVGTGATGLLGSRWES</sequence>
<reference evidence="2 3" key="1">
    <citation type="journal article" date="2013" name="Fungal Biol.">
        <title>Analysis of microsatellite markers in the genome of the plant pathogen Ceratocystis fimbriata.</title>
        <authorList>
            <person name="Simpson M.C."/>
            <person name="Wilken P.M."/>
            <person name="Coetzee M.P."/>
            <person name="Wingfield M.J."/>
            <person name="Wingfield B.D."/>
        </authorList>
    </citation>
    <scope>NUCLEOTIDE SEQUENCE [LARGE SCALE GENOMIC DNA]</scope>
    <source>
        <strain evidence="2 3">CBS 114723</strain>
    </source>
</reference>
<evidence type="ECO:0000313" key="3">
    <source>
        <dbReference type="Proteomes" id="UP000222788"/>
    </source>
</evidence>
<dbReference type="AlphaFoldDB" id="A0A2C5WW37"/>
<dbReference type="EMBL" id="APWK03000165">
    <property type="protein sequence ID" value="PHH49844.1"/>
    <property type="molecule type" value="Genomic_DNA"/>
</dbReference>
<keyword evidence="3" id="KW-1185">Reference proteome</keyword>
<organism evidence="2 3">
    <name type="scientific">Ceratocystis fimbriata CBS 114723</name>
    <dbReference type="NCBI Taxonomy" id="1035309"/>
    <lineage>
        <taxon>Eukaryota</taxon>
        <taxon>Fungi</taxon>
        <taxon>Dikarya</taxon>
        <taxon>Ascomycota</taxon>
        <taxon>Pezizomycotina</taxon>
        <taxon>Sordariomycetes</taxon>
        <taxon>Hypocreomycetidae</taxon>
        <taxon>Microascales</taxon>
        <taxon>Ceratocystidaceae</taxon>
        <taxon>Ceratocystis</taxon>
    </lineage>
</organism>
<name>A0A2C5WW37_9PEZI</name>
<evidence type="ECO:0000256" key="1">
    <source>
        <dbReference type="SAM" id="MobiDB-lite"/>
    </source>
</evidence>
<protein>
    <submittedName>
        <fullName evidence="2">Uncharacterized protein</fullName>
    </submittedName>
</protein>